<dbReference type="EMBL" id="CP017599">
    <property type="protein sequence ID" value="AOX03808.1"/>
    <property type="molecule type" value="Genomic_DNA"/>
</dbReference>
<gene>
    <name evidence="1" type="ORF">BJP34_34150</name>
</gene>
<evidence type="ECO:0008006" key="3">
    <source>
        <dbReference type="Google" id="ProtNLM"/>
    </source>
</evidence>
<dbReference type="KEGG" id="mpro:BJP34_34150"/>
<evidence type="ECO:0000313" key="2">
    <source>
        <dbReference type="Proteomes" id="UP000177870"/>
    </source>
</evidence>
<organism evidence="1 2">
    <name type="scientific">Moorena producens PAL-8-15-08-1</name>
    <dbReference type="NCBI Taxonomy" id="1458985"/>
    <lineage>
        <taxon>Bacteria</taxon>
        <taxon>Bacillati</taxon>
        <taxon>Cyanobacteriota</taxon>
        <taxon>Cyanophyceae</taxon>
        <taxon>Coleofasciculales</taxon>
        <taxon>Coleofasciculaceae</taxon>
        <taxon>Moorena</taxon>
    </lineage>
</organism>
<dbReference type="Proteomes" id="UP000177870">
    <property type="component" value="Chromosome"/>
</dbReference>
<dbReference type="AlphaFoldDB" id="A0A1D8U1P8"/>
<sequence length="292" mass="34307">MTNQQSQQQQFIEYISDQIFPISKTSETQKVCFQLRFSPDNWQEENVEIARKMDTKLGAFNEQSINATLAEVLKKLKKQFGEEMAKHGVNWEHKRGRPADEKQSPWRIAYGWLWEHKFPYWQMDGLWQDLIQKAASPYRWLRFTPDPIYNKGLVVPRGKKPVIGLNIPYHMHVELDCDQQHLLLLNRGLDTNYVVCPSQAFAPVNRLKDKTMLMPQSGAMCEEIKFDRVGQEEFLAIVLDDSLDFPWLTPNQEEPAPIWNLERLKELWTRLGEDSNNWQAFYRSFEVVEASA</sequence>
<proteinExistence type="predicted"/>
<accession>A0A1D8U1P8</accession>
<reference evidence="2" key="1">
    <citation type="submission" date="2016-10" db="EMBL/GenBank/DDBJ databases">
        <title>Comparative genomics uncovers the prolific and rare metabolic potential of the cyanobacterial genus Moorea.</title>
        <authorList>
            <person name="Leao T."/>
            <person name="Castelao G."/>
            <person name="Korobeynikov A."/>
            <person name="Monroe E.A."/>
            <person name="Podell S."/>
            <person name="Glukhov E."/>
            <person name="Allen E."/>
            <person name="Gerwick W.H."/>
            <person name="Gerwick L."/>
        </authorList>
    </citation>
    <scope>NUCLEOTIDE SEQUENCE [LARGE SCALE GENOMIC DNA]</scope>
    <source>
        <strain evidence="2">PAL-8-15-08-1</strain>
    </source>
</reference>
<protein>
    <recommendedName>
        <fullName evidence="3">DUF4384 domain-containing protein</fullName>
    </recommendedName>
</protein>
<evidence type="ECO:0000313" key="1">
    <source>
        <dbReference type="EMBL" id="AOX03808.1"/>
    </source>
</evidence>
<name>A0A1D8U1P8_9CYAN</name>